<name>A0ABU2VIP1_9ACTN</name>
<dbReference type="RefSeq" id="WP_311717886.1">
    <property type="nucleotide sequence ID" value="NZ_JAVREZ010000014.1"/>
</dbReference>
<keyword evidence="3" id="KW-1185">Reference proteome</keyword>
<dbReference type="SUPFAM" id="SSF143011">
    <property type="entry name" value="RelE-like"/>
    <property type="match status" value="1"/>
</dbReference>
<proteinExistence type="predicted"/>
<sequence length="83" mass="9261">MTYTVVWENHAMNEFRRLRVLDPVGAKATAVALRALADDPRPDAARALGTSGYYRLHVGSWRVLYRPDGPTVTVHVLKVGRSN</sequence>
<dbReference type="InterPro" id="IPR035093">
    <property type="entry name" value="RelE/ParE_toxin_dom_sf"/>
</dbReference>
<gene>
    <name evidence="2" type="ORF">RNB18_33655</name>
</gene>
<accession>A0ABU2VIP1</accession>
<comment type="caution">
    <text evidence="2">The sequence shown here is derived from an EMBL/GenBank/DDBJ whole genome shotgun (WGS) entry which is preliminary data.</text>
</comment>
<evidence type="ECO:0000313" key="2">
    <source>
        <dbReference type="EMBL" id="MDT0485064.1"/>
    </source>
</evidence>
<protein>
    <submittedName>
        <fullName evidence="2">Type II toxin-antitoxin system RelE/ParE family toxin</fullName>
    </submittedName>
</protein>
<reference evidence="3" key="1">
    <citation type="submission" date="2023-07" db="EMBL/GenBank/DDBJ databases">
        <title>30 novel species of actinomycetes from the DSMZ collection.</title>
        <authorList>
            <person name="Nouioui I."/>
        </authorList>
    </citation>
    <scope>NUCLEOTIDE SEQUENCE [LARGE SCALE GENOMIC DNA]</scope>
    <source>
        <strain evidence="3">DSM 41640</strain>
    </source>
</reference>
<dbReference type="Gene3D" id="3.30.2310.20">
    <property type="entry name" value="RelE-like"/>
    <property type="match status" value="1"/>
</dbReference>
<dbReference type="Proteomes" id="UP001183824">
    <property type="component" value="Unassembled WGS sequence"/>
</dbReference>
<organism evidence="2 3">
    <name type="scientific">Streptomyces doebereineriae</name>
    <dbReference type="NCBI Taxonomy" id="3075528"/>
    <lineage>
        <taxon>Bacteria</taxon>
        <taxon>Bacillati</taxon>
        <taxon>Actinomycetota</taxon>
        <taxon>Actinomycetes</taxon>
        <taxon>Kitasatosporales</taxon>
        <taxon>Streptomycetaceae</taxon>
        <taxon>Streptomyces</taxon>
    </lineage>
</organism>
<evidence type="ECO:0000256" key="1">
    <source>
        <dbReference type="ARBA" id="ARBA00022649"/>
    </source>
</evidence>
<keyword evidence="1" id="KW-1277">Toxin-antitoxin system</keyword>
<dbReference type="InterPro" id="IPR007712">
    <property type="entry name" value="RelE/ParE_toxin"/>
</dbReference>
<evidence type="ECO:0000313" key="3">
    <source>
        <dbReference type="Proteomes" id="UP001183824"/>
    </source>
</evidence>
<dbReference type="Pfam" id="PF05016">
    <property type="entry name" value="ParE_toxin"/>
    <property type="match status" value="1"/>
</dbReference>
<dbReference type="EMBL" id="JAVREZ010000014">
    <property type="protein sequence ID" value="MDT0485064.1"/>
    <property type="molecule type" value="Genomic_DNA"/>
</dbReference>